<protein>
    <submittedName>
        <fullName evidence="1">Uncharacterized protein</fullName>
    </submittedName>
</protein>
<evidence type="ECO:0000313" key="1">
    <source>
        <dbReference type="EMBL" id="JAE01166.1"/>
    </source>
</evidence>
<name>A0A0A9ETI5_ARUDO</name>
<reference evidence="1" key="2">
    <citation type="journal article" date="2015" name="Data Brief">
        <title>Shoot transcriptome of the giant reed, Arundo donax.</title>
        <authorList>
            <person name="Barrero R.A."/>
            <person name="Guerrero F.D."/>
            <person name="Moolhuijzen P."/>
            <person name="Goolsby J.A."/>
            <person name="Tidwell J."/>
            <person name="Bellgard S.E."/>
            <person name="Bellgard M.I."/>
        </authorList>
    </citation>
    <scope>NUCLEOTIDE SEQUENCE</scope>
    <source>
        <tissue evidence="1">Shoot tissue taken approximately 20 cm above the soil surface</tissue>
    </source>
</reference>
<reference evidence="1" key="1">
    <citation type="submission" date="2014-09" db="EMBL/GenBank/DDBJ databases">
        <authorList>
            <person name="Magalhaes I.L.F."/>
            <person name="Oliveira U."/>
            <person name="Santos F.R."/>
            <person name="Vidigal T.H.D.A."/>
            <person name="Brescovit A.D."/>
            <person name="Santos A.J."/>
        </authorList>
    </citation>
    <scope>NUCLEOTIDE SEQUENCE</scope>
    <source>
        <tissue evidence="1">Shoot tissue taken approximately 20 cm above the soil surface</tissue>
    </source>
</reference>
<accession>A0A0A9ETI5</accession>
<proteinExistence type="predicted"/>
<dbReference type="EMBL" id="GBRH01196730">
    <property type="protein sequence ID" value="JAE01166.1"/>
    <property type="molecule type" value="Transcribed_RNA"/>
</dbReference>
<dbReference type="AlphaFoldDB" id="A0A0A9ETI5"/>
<sequence length="50" mass="6033">MFSTPLHKSRKQKLSCMYDTSLASWRRWKGHLVTRQTWNEPVLWLLTRTG</sequence>
<organism evidence="1">
    <name type="scientific">Arundo donax</name>
    <name type="common">Giant reed</name>
    <name type="synonym">Donax arundinaceus</name>
    <dbReference type="NCBI Taxonomy" id="35708"/>
    <lineage>
        <taxon>Eukaryota</taxon>
        <taxon>Viridiplantae</taxon>
        <taxon>Streptophyta</taxon>
        <taxon>Embryophyta</taxon>
        <taxon>Tracheophyta</taxon>
        <taxon>Spermatophyta</taxon>
        <taxon>Magnoliopsida</taxon>
        <taxon>Liliopsida</taxon>
        <taxon>Poales</taxon>
        <taxon>Poaceae</taxon>
        <taxon>PACMAD clade</taxon>
        <taxon>Arundinoideae</taxon>
        <taxon>Arundineae</taxon>
        <taxon>Arundo</taxon>
    </lineage>
</organism>